<gene>
    <name evidence="1" type="ORF">Tci_020403</name>
    <name evidence="2" type="ORF">Tci_024462</name>
</gene>
<organism evidence="1">
    <name type="scientific">Tanacetum cinerariifolium</name>
    <name type="common">Dalmatian daisy</name>
    <name type="synonym">Chrysanthemum cinerariifolium</name>
    <dbReference type="NCBI Taxonomy" id="118510"/>
    <lineage>
        <taxon>Eukaryota</taxon>
        <taxon>Viridiplantae</taxon>
        <taxon>Streptophyta</taxon>
        <taxon>Embryophyta</taxon>
        <taxon>Tracheophyta</taxon>
        <taxon>Spermatophyta</taxon>
        <taxon>Magnoliopsida</taxon>
        <taxon>eudicotyledons</taxon>
        <taxon>Gunneridae</taxon>
        <taxon>Pentapetalae</taxon>
        <taxon>asterids</taxon>
        <taxon>campanulids</taxon>
        <taxon>Asterales</taxon>
        <taxon>Asteraceae</taxon>
        <taxon>Asteroideae</taxon>
        <taxon>Anthemideae</taxon>
        <taxon>Anthemidinae</taxon>
        <taxon>Tanacetum</taxon>
    </lineage>
</organism>
<evidence type="ECO:0000313" key="1">
    <source>
        <dbReference type="EMBL" id="GEU48425.1"/>
    </source>
</evidence>
<dbReference type="Gene3D" id="4.10.60.10">
    <property type="entry name" value="Zinc finger, CCHC-type"/>
    <property type="match status" value="1"/>
</dbReference>
<reference evidence="1" key="1">
    <citation type="journal article" date="2019" name="Sci. Rep.">
        <title>Draft genome of Tanacetum cinerariifolium, the natural source of mosquito coil.</title>
        <authorList>
            <person name="Yamashiro T."/>
            <person name="Shiraishi A."/>
            <person name="Satake H."/>
            <person name="Nakayama K."/>
        </authorList>
    </citation>
    <scope>NUCLEOTIDE SEQUENCE</scope>
</reference>
<dbReference type="EMBL" id="BKCJ010002419">
    <property type="protein sequence ID" value="GEU48425.1"/>
    <property type="molecule type" value="Genomic_DNA"/>
</dbReference>
<dbReference type="InterPro" id="IPR032567">
    <property type="entry name" value="RTL1-rel"/>
</dbReference>
<dbReference type="Gene3D" id="2.40.70.10">
    <property type="entry name" value="Acid Proteases"/>
    <property type="match status" value="1"/>
</dbReference>
<dbReference type="EMBL" id="BKCJ010003022">
    <property type="protein sequence ID" value="GEU52484.1"/>
    <property type="molecule type" value="Genomic_DNA"/>
</dbReference>
<protein>
    <recommendedName>
        <fullName evidence="3">Reverse transcriptase domain-containing protein</fullName>
    </recommendedName>
</protein>
<dbReference type="Pfam" id="PF08284">
    <property type="entry name" value="RVP_2"/>
    <property type="match status" value="1"/>
</dbReference>
<proteinExistence type="predicted"/>
<evidence type="ECO:0008006" key="3">
    <source>
        <dbReference type="Google" id="ProtNLM"/>
    </source>
</evidence>
<dbReference type="AlphaFoldDB" id="A0A6L2KK79"/>
<comment type="caution">
    <text evidence="1">The sequence shown here is derived from an EMBL/GenBank/DDBJ whole genome shotgun (WGS) entry which is preliminary data.</text>
</comment>
<dbReference type="InterPro" id="IPR021109">
    <property type="entry name" value="Peptidase_aspartic_dom_sf"/>
</dbReference>
<dbReference type="PANTHER" id="PTHR15503">
    <property type="entry name" value="LDOC1 RELATED"/>
    <property type="match status" value="1"/>
</dbReference>
<dbReference type="PANTHER" id="PTHR15503:SF42">
    <property type="entry name" value="ZINC FINGER, CCHC-TYPE, RETROTRANSPOSON GAG DOMAIN, ASPARTIC PEPTIDASE DOMAIN PROTEIN-RELATED"/>
    <property type="match status" value="1"/>
</dbReference>
<sequence length="469" mass="52014">MGSNSESLGYAAFDNEVESNLESRARSEPKCKEMENTCESVYSRLYVTQLPISFHVLKTFSSFFDEIAPTRRSSLSNDENPDITAILANGNGRNNGCCYKAFLACNPRDYDGKGGAVALSIWIEKMESVIENSGCAENQKVKYAANSFINKALIWWNTQAQARGQEAETDKEGGSCKDNKKAKVGKGFVVTAPPRNENVGSYSKCAKCFAYHPEGGPCSLCFNYHKPDHFTRDCWVPVKQVVPVSAVRIGNNQRVCYEYGSFIHFCNTCPKLNRAHGQTGNHLALEGNQNTRNNGNQAKGRAFSVNTVDALQDPNVLTEVANGKKEEVDRITRDYKLELGNSLFTLDLIPLGHGNFDVILGMDWLSKNKAKIVCKEKVVRIPLKSGEILRVQGEHTLGGTKTLMSMRADETELSNIPIVRDFIDVFLEDLSGLPPQRQVEFRIDLVPGATLVAKSPYRLALSKMQELSE</sequence>
<accession>A0A6L2KK79</accession>
<evidence type="ECO:0000313" key="2">
    <source>
        <dbReference type="EMBL" id="GEU52484.1"/>
    </source>
</evidence>
<name>A0A6L2KK79_TANCI</name>